<keyword evidence="5 10" id="KW-1133">Transmembrane helix</keyword>
<sequence>MMLLRYALCAVIAYLLGNFTTGVYVTKWFSNLDIRKVGSGNPGTTNVLRTLGWLPSALTLLGDVLKGLLGGWIGYWIAGEMGARIGGAFAVAGHNWPVFAKFKGGKGIAASLGAILAIEPWFGLGCVVVEAVVVILTRYVSLASICAAIFYFAITCICRWGEWWSIAFAGILTAMALISHRSNIQRLLAGNENRLDFHKINQLSKNRKKKK</sequence>
<keyword evidence="1 10" id="KW-1003">Cell membrane</keyword>
<keyword evidence="11" id="KW-0012">Acyltransferase</keyword>
<keyword evidence="6 10" id="KW-0443">Lipid metabolism</keyword>
<keyword evidence="2 10" id="KW-0444">Lipid biosynthesis</keyword>
<comment type="caution">
    <text evidence="11">The sequence shown here is derived from an EMBL/GenBank/DDBJ whole genome shotgun (WGS) entry which is preliminary data.</text>
</comment>
<evidence type="ECO:0000256" key="9">
    <source>
        <dbReference type="ARBA" id="ARBA00023264"/>
    </source>
</evidence>
<dbReference type="GO" id="GO:0005886">
    <property type="term" value="C:plasma membrane"/>
    <property type="evidence" value="ECO:0007669"/>
    <property type="project" value="UniProtKB-SubCell"/>
</dbReference>
<dbReference type="NCBIfam" id="TIGR00023">
    <property type="entry name" value="glycerol-3-phosphate 1-O-acyltransferase PlsY"/>
    <property type="match status" value="1"/>
</dbReference>
<dbReference type="InterPro" id="IPR003811">
    <property type="entry name" value="G3P_acylTferase_PlsY"/>
</dbReference>
<accession>A0A9D1K618</accession>
<feature type="transmembrane region" description="Helical" evidence="10">
    <location>
        <begin position="160"/>
        <end position="178"/>
    </location>
</feature>
<evidence type="ECO:0000256" key="6">
    <source>
        <dbReference type="ARBA" id="ARBA00023098"/>
    </source>
</evidence>
<evidence type="ECO:0000313" key="12">
    <source>
        <dbReference type="Proteomes" id="UP000824140"/>
    </source>
</evidence>
<dbReference type="SMART" id="SM01207">
    <property type="entry name" value="G3P_acyltransf"/>
    <property type="match status" value="1"/>
</dbReference>
<keyword evidence="4 10" id="KW-0812">Transmembrane</keyword>
<evidence type="ECO:0000256" key="7">
    <source>
        <dbReference type="ARBA" id="ARBA00023136"/>
    </source>
</evidence>
<keyword evidence="7 10" id="KW-0472">Membrane</keyword>
<evidence type="ECO:0000256" key="10">
    <source>
        <dbReference type="HAMAP-Rule" id="MF_01043"/>
    </source>
</evidence>
<keyword evidence="3 10" id="KW-0808">Transferase</keyword>
<evidence type="ECO:0000256" key="2">
    <source>
        <dbReference type="ARBA" id="ARBA00022516"/>
    </source>
</evidence>
<dbReference type="GO" id="GO:0043772">
    <property type="term" value="F:acyl-phosphate glycerol-3-phosphate acyltransferase activity"/>
    <property type="evidence" value="ECO:0007669"/>
    <property type="project" value="UniProtKB-UniRule"/>
</dbReference>
<comment type="caution">
    <text evidence="10">Lacks conserved residue(s) required for the propagation of feature annotation.</text>
</comment>
<dbReference type="PANTHER" id="PTHR30309">
    <property type="entry name" value="INNER MEMBRANE PROTEIN YGIH"/>
    <property type="match status" value="1"/>
</dbReference>
<reference evidence="11" key="2">
    <citation type="journal article" date="2021" name="PeerJ">
        <title>Extensive microbial diversity within the chicken gut microbiome revealed by metagenomics and culture.</title>
        <authorList>
            <person name="Gilroy R."/>
            <person name="Ravi A."/>
            <person name="Getino M."/>
            <person name="Pursley I."/>
            <person name="Horton D.L."/>
            <person name="Alikhan N.F."/>
            <person name="Baker D."/>
            <person name="Gharbi K."/>
            <person name="Hall N."/>
            <person name="Watson M."/>
            <person name="Adriaenssens E.M."/>
            <person name="Foster-Nyarko E."/>
            <person name="Jarju S."/>
            <person name="Secka A."/>
            <person name="Antonio M."/>
            <person name="Oren A."/>
            <person name="Chaudhuri R.R."/>
            <person name="La Ragione R."/>
            <person name="Hildebrand F."/>
            <person name="Pallen M.J."/>
        </authorList>
    </citation>
    <scope>NUCLEOTIDE SEQUENCE</scope>
    <source>
        <strain evidence="11">13766</strain>
    </source>
</reference>
<dbReference type="Proteomes" id="UP000824140">
    <property type="component" value="Unassembled WGS sequence"/>
</dbReference>
<evidence type="ECO:0000256" key="3">
    <source>
        <dbReference type="ARBA" id="ARBA00022679"/>
    </source>
</evidence>
<proteinExistence type="inferred from homology"/>
<evidence type="ECO:0000256" key="5">
    <source>
        <dbReference type="ARBA" id="ARBA00022989"/>
    </source>
</evidence>
<comment type="subunit">
    <text evidence="10">Probably interacts with PlsX.</text>
</comment>
<gene>
    <name evidence="10 11" type="primary">plsY</name>
    <name evidence="11" type="ORF">IAA84_00370</name>
</gene>
<organism evidence="11 12">
    <name type="scientific">Candidatus Alectryocaccomicrobium excrementavium</name>
    <dbReference type="NCBI Taxonomy" id="2840668"/>
    <lineage>
        <taxon>Bacteria</taxon>
        <taxon>Bacillati</taxon>
        <taxon>Bacillota</taxon>
        <taxon>Clostridia</taxon>
        <taxon>Candidatus Alectryocaccomicrobium</taxon>
    </lineage>
</organism>
<comment type="function">
    <text evidence="10">Catalyzes the transfer of an acyl group from acyl-phosphate (acyl-PO(4)) to glycerol-3-phosphate (G3P) to form lysophosphatidic acid (LPA). This enzyme utilizes acyl-phosphate as fatty acyl donor, but not acyl-CoA or acyl-ACP.</text>
</comment>
<feature type="transmembrane region" description="Helical" evidence="10">
    <location>
        <begin position="136"/>
        <end position="154"/>
    </location>
</feature>
<keyword evidence="8 10" id="KW-0594">Phospholipid biosynthesis</keyword>
<dbReference type="HAMAP" id="MF_01043">
    <property type="entry name" value="PlsY"/>
    <property type="match status" value="1"/>
</dbReference>
<dbReference type="EMBL" id="DVJN01000007">
    <property type="protein sequence ID" value="HIS91453.1"/>
    <property type="molecule type" value="Genomic_DNA"/>
</dbReference>
<protein>
    <recommendedName>
        <fullName evidence="10">Glycerol-3-phosphate acyltransferase</fullName>
    </recommendedName>
    <alternativeName>
        <fullName evidence="10">Acyl-PO4 G3P acyltransferase</fullName>
    </alternativeName>
    <alternativeName>
        <fullName evidence="10">Acyl-phosphate--glycerol-3-phosphate acyltransferase</fullName>
    </alternativeName>
    <alternativeName>
        <fullName evidence="10">G3P acyltransferase</fullName>
        <shortName evidence="10">GPAT</shortName>
        <ecNumber evidence="10">2.3.1.275</ecNumber>
    </alternativeName>
    <alternativeName>
        <fullName evidence="10">Lysophosphatidic acid synthase</fullName>
        <shortName evidence="10">LPA synthase</shortName>
    </alternativeName>
</protein>
<dbReference type="AlphaFoldDB" id="A0A9D1K618"/>
<dbReference type="PANTHER" id="PTHR30309:SF0">
    <property type="entry name" value="GLYCEROL-3-PHOSPHATE ACYLTRANSFERASE-RELATED"/>
    <property type="match status" value="1"/>
</dbReference>
<keyword evidence="9 10" id="KW-1208">Phospholipid metabolism</keyword>
<evidence type="ECO:0000256" key="4">
    <source>
        <dbReference type="ARBA" id="ARBA00022692"/>
    </source>
</evidence>
<comment type="catalytic activity">
    <reaction evidence="10">
        <text>an acyl phosphate + sn-glycerol 3-phosphate = a 1-acyl-sn-glycero-3-phosphate + phosphate</text>
        <dbReference type="Rhea" id="RHEA:34075"/>
        <dbReference type="ChEBI" id="CHEBI:43474"/>
        <dbReference type="ChEBI" id="CHEBI:57597"/>
        <dbReference type="ChEBI" id="CHEBI:57970"/>
        <dbReference type="ChEBI" id="CHEBI:59918"/>
        <dbReference type="EC" id="2.3.1.275"/>
    </reaction>
</comment>
<evidence type="ECO:0000256" key="1">
    <source>
        <dbReference type="ARBA" id="ARBA00022475"/>
    </source>
</evidence>
<dbReference type="Pfam" id="PF02660">
    <property type="entry name" value="G3P_acyltransf"/>
    <property type="match status" value="1"/>
</dbReference>
<evidence type="ECO:0000256" key="8">
    <source>
        <dbReference type="ARBA" id="ARBA00023209"/>
    </source>
</evidence>
<comment type="similarity">
    <text evidence="10">Belongs to the PlsY family.</text>
</comment>
<comment type="pathway">
    <text evidence="10">Lipid metabolism; phospholipid metabolism.</text>
</comment>
<evidence type="ECO:0000313" key="11">
    <source>
        <dbReference type="EMBL" id="HIS91453.1"/>
    </source>
</evidence>
<comment type="subcellular location">
    <subcellularLocation>
        <location evidence="10">Cell membrane</location>
        <topology evidence="10">Multi-pass membrane protein</topology>
    </subcellularLocation>
</comment>
<dbReference type="EC" id="2.3.1.275" evidence="10"/>
<dbReference type="GO" id="GO:0008654">
    <property type="term" value="P:phospholipid biosynthetic process"/>
    <property type="evidence" value="ECO:0007669"/>
    <property type="project" value="UniProtKB-UniRule"/>
</dbReference>
<feature type="transmembrane region" description="Helical" evidence="10">
    <location>
        <begin position="108"/>
        <end position="129"/>
    </location>
</feature>
<reference evidence="11" key="1">
    <citation type="submission" date="2020-10" db="EMBL/GenBank/DDBJ databases">
        <authorList>
            <person name="Gilroy R."/>
        </authorList>
    </citation>
    <scope>NUCLEOTIDE SEQUENCE</scope>
    <source>
        <strain evidence="11">13766</strain>
    </source>
</reference>
<name>A0A9D1K618_9FIRM</name>